<dbReference type="EMBL" id="BTGU01000050">
    <property type="protein sequence ID" value="GMN54297.1"/>
    <property type="molecule type" value="Genomic_DNA"/>
</dbReference>
<gene>
    <name evidence="2" type="ORF">TIFTF001_023429</name>
</gene>
<evidence type="ECO:0000313" key="2">
    <source>
        <dbReference type="EMBL" id="GMN54297.1"/>
    </source>
</evidence>
<evidence type="ECO:0000313" key="3">
    <source>
        <dbReference type="Proteomes" id="UP001187192"/>
    </source>
</evidence>
<reference evidence="2" key="1">
    <citation type="submission" date="2023-07" db="EMBL/GenBank/DDBJ databases">
        <title>draft genome sequence of fig (Ficus carica).</title>
        <authorList>
            <person name="Takahashi T."/>
            <person name="Nishimura K."/>
        </authorList>
    </citation>
    <scope>NUCLEOTIDE SEQUENCE</scope>
</reference>
<feature type="compositionally biased region" description="Gly residues" evidence="1">
    <location>
        <begin position="11"/>
        <end position="20"/>
    </location>
</feature>
<accession>A0AA88DG87</accession>
<protein>
    <submittedName>
        <fullName evidence="2">Uncharacterized protein</fullName>
    </submittedName>
</protein>
<feature type="region of interest" description="Disordered" evidence="1">
    <location>
        <begin position="1"/>
        <end position="24"/>
    </location>
</feature>
<evidence type="ECO:0000256" key="1">
    <source>
        <dbReference type="SAM" id="MobiDB-lite"/>
    </source>
</evidence>
<name>A0AA88DG87_FICCA</name>
<sequence length="42" mass="4352">MLLSSLSSMSSGGGNGGGGEAEVECDPRARDFRVVFTNDFVV</sequence>
<dbReference type="Proteomes" id="UP001187192">
    <property type="component" value="Unassembled WGS sequence"/>
</dbReference>
<comment type="caution">
    <text evidence="2">The sequence shown here is derived from an EMBL/GenBank/DDBJ whole genome shotgun (WGS) entry which is preliminary data.</text>
</comment>
<proteinExistence type="predicted"/>
<organism evidence="2 3">
    <name type="scientific">Ficus carica</name>
    <name type="common">Common fig</name>
    <dbReference type="NCBI Taxonomy" id="3494"/>
    <lineage>
        <taxon>Eukaryota</taxon>
        <taxon>Viridiplantae</taxon>
        <taxon>Streptophyta</taxon>
        <taxon>Embryophyta</taxon>
        <taxon>Tracheophyta</taxon>
        <taxon>Spermatophyta</taxon>
        <taxon>Magnoliopsida</taxon>
        <taxon>eudicotyledons</taxon>
        <taxon>Gunneridae</taxon>
        <taxon>Pentapetalae</taxon>
        <taxon>rosids</taxon>
        <taxon>fabids</taxon>
        <taxon>Rosales</taxon>
        <taxon>Moraceae</taxon>
        <taxon>Ficeae</taxon>
        <taxon>Ficus</taxon>
    </lineage>
</organism>
<feature type="compositionally biased region" description="Low complexity" evidence="1">
    <location>
        <begin position="1"/>
        <end position="10"/>
    </location>
</feature>
<keyword evidence="3" id="KW-1185">Reference proteome</keyword>
<dbReference type="AlphaFoldDB" id="A0AA88DG87"/>